<keyword evidence="2" id="KW-1133">Transmembrane helix</keyword>
<keyword evidence="2" id="KW-0812">Transmembrane</keyword>
<evidence type="ECO:0000313" key="4">
    <source>
        <dbReference type="EMBL" id="ABK52546.1"/>
    </source>
</evidence>
<dbReference type="STRING" id="351607.Acel_0773"/>
<keyword evidence="2" id="KW-0472">Membrane</keyword>
<sequence length="250" mass="25123">MRGILEHLGRWRYADPGRRGLTVLVGLAVLAAGGGAWYVTAVAPSAASHPVTPIVAFPTEPPPLPDASSESVSPVESAAGEAAAGGTASAVASASLVVDVVGRVAHPGLVTLPPGARVFDAVTAAGGVLPGTDTVALNLASRLVDGEQVVVGIPLPTSGIGGVLPARDAGEPPSEASRPTAGQAAEHGLINLNTATQQELETLPGVGPVLAGNIVAWRNRHGRFSSVAQLQEVPGIGPAKYAQLRTRVRV</sequence>
<dbReference type="Pfam" id="PF10531">
    <property type="entry name" value="SLBB"/>
    <property type="match status" value="1"/>
</dbReference>
<dbReference type="PANTHER" id="PTHR21180:SF32">
    <property type="entry name" value="ENDONUCLEASE_EXONUCLEASE_PHOSPHATASE FAMILY DOMAIN-CONTAINING PROTEIN 1"/>
    <property type="match status" value="1"/>
</dbReference>
<dbReference type="KEGG" id="ace:Acel_0773"/>
<gene>
    <name evidence="4" type="ordered locus">Acel_0773</name>
</gene>
<dbReference type="SUPFAM" id="SSF47781">
    <property type="entry name" value="RuvA domain 2-like"/>
    <property type="match status" value="1"/>
</dbReference>
<dbReference type="Gene3D" id="1.10.150.320">
    <property type="entry name" value="Photosystem II 12 kDa extrinsic protein"/>
    <property type="match status" value="1"/>
</dbReference>
<dbReference type="GO" id="GO:0015627">
    <property type="term" value="C:type II protein secretion system complex"/>
    <property type="evidence" value="ECO:0007669"/>
    <property type="project" value="TreeGrafter"/>
</dbReference>
<dbReference type="SMART" id="SM00278">
    <property type="entry name" value="HhH1"/>
    <property type="match status" value="2"/>
</dbReference>
<dbReference type="Gene3D" id="3.10.560.10">
    <property type="entry name" value="Outer membrane lipoprotein wza domain like"/>
    <property type="match status" value="1"/>
</dbReference>
<dbReference type="OrthoDB" id="9758724at2"/>
<accession>A0LSY6</accession>
<feature type="region of interest" description="Disordered" evidence="1">
    <location>
        <begin position="163"/>
        <end position="183"/>
    </location>
</feature>
<evidence type="ECO:0000259" key="3">
    <source>
        <dbReference type="SMART" id="SM00278"/>
    </source>
</evidence>
<feature type="domain" description="Helix-hairpin-helix DNA-binding motif class 1" evidence="3">
    <location>
        <begin position="198"/>
        <end position="217"/>
    </location>
</feature>
<feature type="region of interest" description="Disordered" evidence="1">
    <location>
        <begin position="58"/>
        <end position="80"/>
    </location>
</feature>
<dbReference type="InParanoid" id="A0LSY6"/>
<dbReference type="Proteomes" id="UP000008221">
    <property type="component" value="Chromosome"/>
</dbReference>
<dbReference type="PANTHER" id="PTHR21180">
    <property type="entry name" value="ENDONUCLEASE/EXONUCLEASE/PHOSPHATASE FAMILY DOMAIN-CONTAINING PROTEIN 1"/>
    <property type="match status" value="1"/>
</dbReference>
<feature type="compositionally biased region" description="Low complexity" evidence="1">
    <location>
        <begin position="67"/>
        <end position="80"/>
    </location>
</feature>
<evidence type="ECO:0000256" key="1">
    <source>
        <dbReference type="SAM" id="MobiDB-lite"/>
    </source>
</evidence>
<reference evidence="4 5" key="1">
    <citation type="journal article" date="2009" name="Genome Res.">
        <title>Complete genome of the cellulolytic thermophile Acidothermus cellulolyticus 11B provides insights into its ecophysiological and evolutionary adaptations.</title>
        <authorList>
            <person name="Barabote R.D."/>
            <person name="Xie G."/>
            <person name="Leu D.H."/>
            <person name="Normand P."/>
            <person name="Necsulea A."/>
            <person name="Daubin V."/>
            <person name="Medigue C."/>
            <person name="Adney W.S."/>
            <person name="Xu X.C."/>
            <person name="Lapidus A."/>
            <person name="Parales R.E."/>
            <person name="Detter C."/>
            <person name="Pujic P."/>
            <person name="Bruce D."/>
            <person name="Lavire C."/>
            <person name="Challacombe J.F."/>
            <person name="Brettin T.S."/>
            <person name="Berry A.M."/>
        </authorList>
    </citation>
    <scope>NUCLEOTIDE SEQUENCE [LARGE SCALE GENOMIC DNA]</scope>
    <source>
        <strain evidence="5">ATCC 43068 / DSM 8971 / 11B</strain>
    </source>
</reference>
<protein>
    <submittedName>
        <fullName evidence="4">Helix-hairpin-helix motif protein</fullName>
    </submittedName>
</protein>
<dbReference type="HOGENOM" id="CLU_052011_0_1_11"/>
<name>A0LSY6_ACIC1</name>
<dbReference type="InterPro" id="IPR010994">
    <property type="entry name" value="RuvA_2-like"/>
</dbReference>
<organism evidence="4 5">
    <name type="scientific">Acidothermus cellulolyticus (strain ATCC 43068 / DSM 8971 / 11B)</name>
    <dbReference type="NCBI Taxonomy" id="351607"/>
    <lineage>
        <taxon>Bacteria</taxon>
        <taxon>Bacillati</taxon>
        <taxon>Actinomycetota</taxon>
        <taxon>Actinomycetes</taxon>
        <taxon>Acidothermales</taxon>
        <taxon>Acidothermaceae</taxon>
        <taxon>Acidothermus</taxon>
    </lineage>
</organism>
<evidence type="ECO:0000256" key="2">
    <source>
        <dbReference type="SAM" id="Phobius"/>
    </source>
</evidence>
<proteinExistence type="predicted"/>
<dbReference type="Pfam" id="PF12836">
    <property type="entry name" value="HHH_3"/>
    <property type="match status" value="1"/>
</dbReference>
<dbReference type="EMBL" id="CP000481">
    <property type="protein sequence ID" value="ABK52546.1"/>
    <property type="molecule type" value="Genomic_DNA"/>
</dbReference>
<dbReference type="InterPro" id="IPR019554">
    <property type="entry name" value="Soluble_ligand-bd"/>
</dbReference>
<dbReference type="RefSeq" id="WP_011719609.1">
    <property type="nucleotide sequence ID" value="NC_008578.1"/>
</dbReference>
<dbReference type="eggNOG" id="COG1555">
    <property type="taxonomic scope" value="Bacteria"/>
</dbReference>
<dbReference type="InterPro" id="IPR051675">
    <property type="entry name" value="Endo/Exo/Phosphatase_dom_1"/>
</dbReference>
<dbReference type="GO" id="GO:0015628">
    <property type="term" value="P:protein secretion by the type II secretion system"/>
    <property type="evidence" value="ECO:0007669"/>
    <property type="project" value="TreeGrafter"/>
</dbReference>
<dbReference type="AlphaFoldDB" id="A0LSY6"/>
<dbReference type="GO" id="GO:0003677">
    <property type="term" value="F:DNA binding"/>
    <property type="evidence" value="ECO:0007669"/>
    <property type="project" value="InterPro"/>
</dbReference>
<dbReference type="GO" id="GO:0006281">
    <property type="term" value="P:DNA repair"/>
    <property type="evidence" value="ECO:0007669"/>
    <property type="project" value="InterPro"/>
</dbReference>
<feature type="transmembrane region" description="Helical" evidence="2">
    <location>
        <begin position="21"/>
        <end position="39"/>
    </location>
</feature>
<keyword evidence="5" id="KW-1185">Reference proteome</keyword>
<feature type="domain" description="Helix-hairpin-helix DNA-binding motif class 1" evidence="3">
    <location>
        <begin position="228"/>
        <end position="247"/>
    </location>
</feature>
<dbReference type="InterPro" id="IPR003583">
    <property type="entry name" value="Hlx-hairpin-Hlx_DNA-bd_motif"/>
</dbReference>
<evidence type="ECO:0000313" key="5">
    <source>
        <dbReference type="Proteomes" id="UP000008221"/>
    </source>
</evidence>